<sequence length="117" mass="13407">TAPFPSNVHNKRYRNRSRKMALSSSHHILLLSFLLSCYVPLGLARRHWPVGGSTRFYDFKVSVLIFVQTIRVTKLCKTKDIVTVNGMFPGPVIYAQEDDRIIVKVTNESPHNATIHW</sequence>
<name>A0A427A9V3_ENSVE</name>
<feature type="domain" description="Plastocyanin-like" evidence="2">
    <location>
        <begin position="67"/>
        <end position="117"/>
    </location>
</feature>
<dbReference type="GO" id="GO:0016491">
    <property type="term" value="F:oxidoreductase activity"/>
    <property type="evidence" value="ECO:0007669"/>
    <property type="project" value="TreeGrafter"/>
</dbReference>
<evidence type="ECO:0000256" key="1">
    <source>
        <dbReference type="ARBA" id="ARBA00010609"/>
    </source>
</evidence>
<evidence type="ECO:0000313" key="4">
    <source>
        <dbReference type="Proteomes" id="UP000287651"/>
    </source>
</evidence>
<dbReference type="Proteomes" id="UP000287651">
    <property type="component" value="Unassembled WGS sequence"/>
</dbReference>
<comment type="caution">
    <text evidence="3">The sequence shown here is derived from an EMBL/GenBank/DDBJ whole genome shotgun (WGS) entry which is preliminary data.</text>
</comment>
<dbReference type="InterPro" id="IPR045087">
    <property type="entry name" value="Cu-oxidase_fam"/>
</dbReference>
<dbReference type="PANTHER" id="PTHR11709">
    <property type="entry name" value="MULTI-COPPER OXIDASE"/>
    <property type="match status" value="1"/>
</dbReference>
<organism evidence="3 4">
    <name type="scientific">Ensete ventricosum</name>
    <name type="common">Abyssinian banana</name>
    <name type="synonym">Musa ensete</name>
    <dbReference type="NCBI Taxonomy" id="4639"/>
    <lineage>
        <taxon>Eukaryota</taxon>
        <taxon>Viridiplantae</taxon>
        <taxon>Streptophyta</taxon>
        <taxon>Embryophyta</taxon>
        <taxon>Tracheophyta</taxon>
        <taxon>Spermatophyta</taxon>
        <taxon>Magnoliopsida</taxon>
        <taxon>Liliopsida</taxon>
        <taxon>Zingiberales</taxon>
        <taxon>Musaceae</taxon>
        <taxon>Ensete</taxon>
    </lineage>
</organism>
<protein>
    <recommendedName>
        <fullName evidence="2">Plastocyanin-like domain-containing protein</fullName>
    </recommendedName>
</protein>
<accession>A0A427A9V3</accession>
<dbReference type="InterPro" id="IPR008972">
    <property type="entry name" value="Cupredoxin"/>
</dbReference>
<dbReference type="InterPro" id="IPR011707">
    <property type="entry name" value="Cu-oxidase-like_N"/>
</dbReference>
<dbReference type="EMBL" id="AMZH03003230">
    <property type="protein sequence ID" value="RRT72993.1"/>
    <property type="molecule type" value="Genomic_DNA"/>
</dbReference>
<comment type="similarity">
    <text evidence="1">Belongs to the multicopper oxidase family.</text>
</comment>
<reference evidence="3 4" key="1">
    <citation type="journal article" date="2014" name="Agronomy (Basel)">
        <title>A Draft Genome Sequence for Ensete ventricosum, the Drought-Tolerant Tree Against Hunger.</title>
        <authorList>
            <person name="Harrison J."/>
            <person name="Moore K.A."/>
            <person name="Paszkiewicz K."/>
            <person name="Jones T."/>
            <person name="Grant M."/>
            <person name="Ambacheew D."/>
            <person name="Muzemil S."/>
            <person name="Studholme D.J."/>
        </authorList>
    </citation>
    <scope>NUCLEOTIDE SEQUENCE [LARGE SCALE GENOMIC DNA]</scope>
</reference>
<dbReference type="PANTHER" id="PTHR11709:SF324">
    <property type="entry name" value="LACCASE-6"/>
    <property type="match status" value="1"/>
</dbReference>
<dbReference type="SUPFAM" id="SSF49503">
    <property type="entry name" value="Cupredoxins"/>
    <property type="match status" value="1"/>
</dbReference>
<proteinExistence type="inferred from homology"/>
<evidence type="ECO:0000259" key="2">
    <source>
        <dbReference type="Pfam" id="PF07732"/>
    </source>
</evidence>
<dbReference type="AlphaFoldDB" id="A0A427A9V3"/>
<dbReference type="GO" id="GO:0005507">
    <property type="term" value="F:copper ion binding"/>
    <property type="evidence" value="ECO:0007669"/>
    <property type="project" value="InterPro"/>
</dbReference>
<dbReference type="Pfam" id="PF07732">
    <property type="entry name" value="Cu-oxidase_3"/>
    <property type="match status" value="1"/>
</dbReference>
<feature type="non-terminal residue" evidence="3">
    <location>
        <position position="1"/>
    </location>
</feature>
<dbReference type="Gene3D" id="2.60.40.420">
    <property type="entry name" value="Cupredoxins - blue copper proteins"/>
    <property type="match status" value="1"/>
</dbReference>
<gene>
    <name evidence="3" type="ORF">B296_00022890</name>
</gene>
<evidence type="ECO:0000313" key="3">
    <source>
        <dbReference type="EMBL" id="RRT72993.1"/>
    </source>
</evidence>